<keyword evidence="3" id="KW-1185">Reference proteome</keyword>
<accession>A0AAE1F6X2</accession>
<organism evidence="2 3">
    <name type="scientific">Petrolisthes cinctipes</name>
    <name type="common">Flat porcelain crab</name>
    <dbReference type="NCBI Taxonomy" id="88211"/>
    <lineage>
        <taxon>Eukaryota</taxon>
        <taxon>Metazoa</taxon>
        <taxon>Ecdysozoa</taxon>
        <taxon>Arthropoda</taxon>
        <taxon>Crustacea</taxon>
        <taxon>Multicrustacea</taxon>
        <taxon>Malacostraca</taxon>
        <taxon>Eumalacostraca</taxon>
        <taxon>Eucarida</taxon>
        <taxon>Decapoda</taxon>
        <taxon>Pleocyemata</taxon>
        <taxon>Anomura</taxon>
        <taxon>Galatheoidea</taxon>
        <taxon>Porcellanidae</taxon>
        <taxon>Petrolisthes</taxon>
    </lineage>
</organism>
<feature type="compositionally biased region" description="Polar residues" evidence="1">
    <location>
        <begin position="44"/>
        <end position="67"/>
    </location>
</feature>
<feature type="region of interest" description="Disordered" evidence="1">
    <location>
        <begin position="24"/>
        <end position="67"/>
    </location>
</feature>
<name>A0AAE1F6X2_PETCI</name>
<comment type="caution">
    <text evidence="2">The sequence shown here is derived from an EMBL/GenBank/DDBJ whole genome shotgun (WGS) entry which is preliminary data.</text>
</comment>
<dbReference type="AlphaFoldDB" id="A0AAE1F6X2"/>
<protein>
    <submittedName>
        <fullName evidence="2">Uncharacterized protein</fullName>
    </submittedName>
</protein>
<evidence type="ECO:0000313" key="3">
    <source>
        <dbReference type="Proteomes" id="UP001286313"/>
    </source>
</evidence>
<sequence>MTEEYPSDEDVYISITKWVGAVGGGLREEVSEESREGMREKVSSQHAGESGHSSVHPSTSDTYLRLR</sequence>
<evidence type="ECO:0000256" key="1">
    <source>
        <dbReference type="SAM" id="MobiDB-lite"/>
    </source>
</evidence>
<dbReference type="EMBL" id="JAWQEG010002969">
    <property type="protein sequence ID" value="KAK3868634.1"/>
    <property type="molecule type" value="Genomic_DNA"/>
</dbReference>
<gene>
    <name evidence="2" type="ORF">Pcinc_025997</name>
</gene>
<dbReference type="Proteomes" id="UP001286313">
    <property type="component" value="Unassembled WGS sequence"/>
</dbReference>
<reference evidence="2" key="1">
    <citation type="submission" date="2023-10" db="EMBL/GenBank/DDBJ databases">
        <title>Genome assemblies of two species of porcelain crab, Petrolisthes cinctipes and Petrolisthes manimaculis (Anomura: Porcellanidae).</title>
        <authorList>
            <person name="Angst P."/>
        </authorList>
    </citation>
    <scope>NUCLEOTIDE SEQUENCE</scope>
    <source>
        <strain evidence="2">PB745_01</strain>
        <tissue evidence="2">Gill</tissue>
    </source>
</reference>
<evidence type="ECO:0000313" key="2">
    <source>
        <dbReference type="EMBL" id="KAK3868634.1"/>
    </source>
</evidence>
<feature type="compositionally biased region" description="Basic and acidic residues" evidence="1">
    <location>
        <begin position="26"/>
        <end position="43"/>
    </location>
</feature>
<proteinExistence type="predicted"/>